<dbReference type="EMBL" id="LFRF01000004">
    <property type="protein sequence ID" value="KND92911.1"/>
    <property type="molecule type" value="Genomic_DNA"/>
</dbReference>
<dbReference type="STRING" id="1163406.A0A0L0NFM6"/>
<name>A0A0L0NFM6_TOLOC</name>
<comment type="caution">
    <text evidence="2">The sequence shown here is derived from an EMBL/GenBank/DDBJ whole genome shotgun (WGS) entry which is preliminary data.</text>
</comment>
<reference evidence="2 3" key="1">
    <citation type="journal article" date="2015" name="BMC Genomics">
        <title>The genome of the truffle-parasite Tolypocladium ophioglossoides and the evolution of antifungal peptaibiotics.</title>
        <authorList>
            <person name="Quandt C.A."/>
            <person name="Bushley K.E."/>
            <person name="Spatafora J.W."/>
        </authorList>
    </citation>
    <scope>NUCLEOTIDE SEQUENCE [LARGE SCALE GENOMIC DNA]</scope>
    <source>
        <strain evidence="2 3">CBS 100239</strain>
    </source>
</reference>
<dbReference type="PROSITE" id="PS50011">
    <property type="entry name" value="PROTEIN_KINASE_DOM"/>
    <property type="match status" value="1"/>
</dbReference>
<organism evidence="2 3">
    <name type="scientific">Tolypocladium ophioglossoides (strain CBS 100239)</name>
    <name type="common">Snaketongue truffleclub</name>
    <name type="synonym">Elaphocordyceps ophioglossoides</name>
    <dbReference type="NCBI Taxonomy" id="1163406"/>
    <lineage>
        <taxon>Eukaryota</taxon>
        <taxon>Fungi</taxon>
        <taxon>Dikarya</taxon>
        <taxon>Ascomycota</taxon>
        <taxon>Pezizomycotina</taxon>
        <taxon>Sordariomycetes</taxon>
        <taxon>Hypocreomycetidae</taxon>
        <taxon>Hypocreales</taxon>
        <taxon>Ophiocordycipitaceae</taxon>
        <taxon>Tolypocladium</taxon>
    </lineage>
</organism>
<proteinExistence type="predicted"/>
<dbReference type="Proteomes" id="UP000036947">
    <property type="component" value="Unassembled WGS sequence"/>
</dbReference>
<sequence length="347" mass="40324">MDRLSPRYEIENHTTSVRDDDHDASFTVRRNGKVFYIQISPSQFVNSPIMTEKYMAYLEVLRLGEEVVGDIYDTDVYEWVFTPFEPLFVELAPNTPGDPKDTKLTLHEHLFPDFFVFALDIIDEKRCPRRIPRERSPCRPSFVRFEDDFLDDLEEWTTFYDPVEVTLSFKNPEDALFKQPRKVLIQKGRIECFFKFCHSSVQITRELKTYKMIAAAGLDCQLNLCRIHGVVMDDSDFILGLLLTYIDCAELPLSMRVHPDEPDDHPPAMRQRWIEQLDTGLGRLHEAGIVWGDVKAENVLIDQNNNAWITDFGGGYTEGWVDREMAETMEGDLMGMAKLRKFIFPSE</sequence>
<dbReference type="SUPFAM" id="SSF56112">
    <property type="entry name" value="Protein kinase-like (PK-like)"/>
    <property type="match status" value="1"/>
</dbReference>
<gene>
    <name evidence="2" type="ORF">TOPH_02423</name>
</gene>
<dbReference type="GO" id="GO:0005524">
    <property type="term" value="F:ATP binding"/>
    <property type="evidence" value="ECO:0007669"/>
    <property type="project" value="InterPro"/>
</dbReference>
<dbReference type="Gene3D" id="1.10.510.10">
    <property type="entry name" value="Transferase(Phosphotransferase) domain 1"/>
    <property type="match status" value="1"/>
</dbReference>
<dbReference type="AlphaFoldDB" id="A0A0L0NFM6"/>
<accession>A0A0L0NFM6</accession>
<dbReference type="Pfam" id="PF00069">
    <property type="entry name" value="Pkinase"/>
    <property type="match status" value="1"/>
</dbReference>
<dbReference type="InterPro" id="IPR011009">
    <property type="entry name" value="Kinase-like_dom_sf"/>
</dbReference>
<dbReference type="GO" id="GO:0004672">
    <property type="term" value="F:protein kinase activity"/>
    <property type="evidence" value="ECO:0007669"/>
    <property type="project" value="InterPro"/>
</dbReference>
<evidence type="ECO:0000313" key="2">
    <source>
        <dbReference type="EMBL" id="KND92911.1"/>
    </source>
</evidence>
<evidence type="ECO:0000313" key="3">
    <source>
        <dbReference type="Proteomes" id="UP000036947"/>
    </source>
</evidence>
<protein>
    <recommendedName>
        <fullName evidence="1">Protein kinase domain-containing protein</fullName>
    </recommendedName>
</protein>
<feature type="domain" description="Protein kinase" evidence="1">
    <location>
        <begin position="57"/>
        <end position="347"/>
    </location>
</feature>
<dbReference type="OrthoDB" id="4920768at2759"/>
<keyword evidence="3" id="KW-1185">Reference proteome</keyword>
<evidence type="ECO:0000259" key="1">
    <source>
        <dbReference type="PROSITE" id="PS50011"/>
    </source>
</evidence>
<dbReference type="InterPro" id="IPR000719">
    <property type="entry name" value="Prot_kinase_dom"/>
</dbReference>